<keyword evidence="4" id="KW-1185">Reference proteome</keyword>
<evidence type="ECO:0000256" key="1">
    <source>
        <dbReference type="ARBA" id="ARBA00038232"/>
    </source>
</evidence>
<evidence type="ECO:0000313" key="4">
    <source>
        <dbReference type="Proteomes" id="UP001179361"/>
    </source>
</evidence>
<evidence type="ECO:0000259" key="2">
    <source>
        <dbReference type="Pfam" id="PF13518"/>
    </source>
</evidence>
<dbReference type="InterPro" id="IPR055247">
    <property type="entry name" value="InsJ-like_HTH"/>
</dbReference>
<dbReference type="PANTHER" id="PTHR33795:SF1">
    <property type="entry name" value="INSERTION ELEMENT IS150 PROTEIN INSJ"/>
    <property type="match status" value="1"/>
</dbReference>
<gene>
    <name evidence="3" type="ORF">LQ564_25705</name>
</gene>
<proteinExistence type="inferred from homology"/>
<dbReference type="InterPro" id="IPR010921">
    <property type="entry name" value="Trp_repressor/repl_initiator"/>
</dbReference>
<comment type="caution">
    <text evidence="3">The sequence shown here is derived from an EMBL/GenBank/DDBJ whole genome shotgun (WGS) entry which is preliminary data.</text>
</comment>
<dbReference type="InterPro" id="IPR052057">
    <property type="entry name" value="IS150/IS1296_orfA-like"/>
</dbReference>
<comment type="similarity">
    <text evidence="1">Belongs to the IS150/IS1296 orfA family.</text>
</comment>
<dbReference type="SUPFAM" id="SSF48295">
    <property type="entry name" value="TrpR-like"/>
    <property type="match status" value="1"/>
</dbReference>
<evidence type="ECO:0000313" key="3">
    <source>
        <dbReference type="EMBL" id="MCD2519703.1"/>
    </source>
</evidence>
<sequence length="153" mass="17491">GQIGYHRLSAEVGIPAFTIRRWVDAYRLHGDGSFARRRDHYPAEFKLSVLQHMWDNASTFNRTAAVFNIPSPDSIRTWARRYREGGSAALGRKKTAALKMPTRLPPPDDKPVHELTREELLKRVEYLQMEVAVLKKLEALTQAKKAAAPKKRK</sequence>
<feature type="non-terminal residue" evidence="3">
    <location>
        <position position="1"/>
    </location>
</feature>
<dbReference type="PANTHER" id="PTHR33795">
    <property type="entry name" value="INSERTION ELEMENT IS150 PROTEIN INSJ"/>
    <property type="match status" value="1"/>
</dbReference>
<name>A0ABS8QD59_9BURK</name>
<reference evidence="3" key="1">
    <citation type="submission" date="2021-11" db="EMBL/GenBank/DDBJ databases">
        <title>The complete genome of Massilia sp sp. G4R7.</title>
        <authorList>
            <person name="Liu L."/>
            <person name="Yue J."/>
            <person name="Yuan J."/>
            <person name="Yang F."/>
            <person name="Li L."/>
        </authorList>
    </citation>
    <scope>NUCLEOTIDE SEQUENCE</scope>
    <source>
        <strain evidence="3">G4R7</strain>
    </source>
</reference>
<dbReference type="Gene3D" id="1.10.10.10">
    <property type="entry name" value="Winged helix-like DNA-binding domain superfamily/Winged helix DNA-binding domain"/>
    <property type="match status" value="1"/>
</dbReference>
<feature type="domain" description="Insertion element IS150 protein InsJ-like helix-turn-helix" evidence="2">
    <location>
        <begin position="45"/>
        <end position="94"/>
    </location>
</feature>
<dbReference type="RefSeq" id="WP_231060969.1">
    <property type="nucleotide sequence ID" value="NZ_JAJNOC010000028.1"/>
</dbReference>
<dbReference type="InterPro" id="IPR036388">
    <property type="entry name" value="WH-like_DNA-bd_sf"/>
</dbReference>
<protein>
    <submittedName>
        <fullName evidence="3">Helix-turn-helix domain-containing protein</fullName>
    </submittedName>
</protein>
<organism evidence="3 4">
    <name type="scientific">Massilia phyllostachyos</name>
    <dbReference type="NCBI Taxonomy" id="2898585"/>
    <lineage>
        <taxon>Bacteria</taxon>
        <taxon>Pseudomonadati</taxon>
        <taxon>Pseudomonadota</taxon>
        <taxon>Betaproteobacteria</taxon>
        <taxon>Burkholderiales</taxon>
        <taxon>Oxalobacteraceae</taxon>
        <taxon>Telluria group</taxon>
        <taxon>Massilia</taxon>
    </lineage>
</organism>
<dbReference type="Pfam" id="PF13518">
    <property type="entry name" value="HTH_28"/>
    <property type="match status" value="1"/>
</dbReference>
<dbReference type="Proteomes" id="UP001179361">
    <property type="component" value="Unassembled WGS sequence"/>
</dbReference>
<accession>A0ABS8QD59</accession>
<dbReference type="EMBL" id="JAJNOC010000028">
    <property type="protein sequence ID" value="MCD2519703.1"/>
    <property type="molecule type" value="Genomic_DNA"/>
</dbReference>